<dbReference type="InterPro" id="IPR041408">
    <property type="entry name" value="Hcp_Tssd"/>
</dbReference>
<evidence type="ECO:0000313" key="1">
    <source>
        <dbReference type="EMBL" id="WKN35105.1"/>
    </source>
</evidence>
<dbReference type="Gene3D" id="2.30.110.20">
    <property type="entry name" value="Hcp1-like"/>
    <property type="match status" value="1"/>
</dbReference>
<dbReference type="Pfam" id="PF17642">
    <property type="entry name" value="TssD"/>
    <property type="match status" value="1"/>
</dbReference>
<dbReference type="GO" id="GO:0033104">
    <property type="term" value="C:type VI protein secretion system complex"/>
    <property type="evidence" value="ECO:0007669"/>
    <property type="project" value="InterPro"/>
</dbReference>
<dbReference type="AlphaFoldDB" id="A0AA49GHV1"/>
<proteinExistence type="predicted"/>
<sequence length="136" mass="15300">MAVRARLNLDKISDVRVIDFSYSFNRDIDASGRPSGIVRGGTVQMTIESTKSAFLPTWMTLAQGKTKDGQIEIMDDTDDEKPIKTIKFKDSYIVEYGENFSWQGGENMMETFVISCREITIEGDGGPAVYENEWPV</sequence>
<dbReference type="EMBL" id="CP120682">
    <property type="protein sequence ID" value="WKN35105.1"/>
    <property type="molecule type" value="Genomic_DNA"/>
</dbReference>
<dbReference type="InterPro" id="IPR036624">
    <property type="entry name" value="Hcp1-lik_sf"/>
</dbReference>
<reference evidence="1" key="1">
    <citation type="journal article" date="2023" name="Comput. Struct. Biotechnol. J.">
        <title>Discovery of a novel marine Bacteroidetes with a rich repertoire of carbohydrate-active enzymes.</title>
        <authorList>
            <person name="Chen B."/>
            <person name="Liu G."/>
            <person name="Chen Q."/>
            <person name="Wang H."/>
            <person name="Liu L."/>
            <person name="Tang K."/>
        </authorList>
    </citation>
    <scope>NUCLEOTIDE SEQUENCE</scope>
    <source>
        <strain evidence="1">TK19036</strain>
    </source>
</reference>
<organism evidence="1">
    <name type="scientific">Roseihalotalea indica</name>
    <dbReference type="NCBI Taxonomy" id="2867963"/>
    <lineage>
        <taxon>Bacteria</taxon>
        <taxon>Pseudomonadati</taxon>
        <taxon>Bacteroidota</taxon>
        <taxon>Cytophagia</taxon>
        <taxon>Cytophagales</taxon>
        <taxon>Catalimonadaceae</taxon>
        <taxon>Roseihalotalea</taxon>
    </lineage>
</organism>
<gene>
    <name evidence="1" type="primary">tssD</name>
    <name evidence="1" type="ORF">K4G66_22265</name>
</gene>
<protein>
    <submittedName>
        <fullName evidence="1">Type VI secretion system tube protein TssD</fullName>
    </submittedName>
</protein>
<accession>A0AA49GHV1</accession>
<dbReference type="SUPFAM" id="SSF141452">
    <property type="entry name" value="Hcp1-like"/>
    <property type="match status" value="1"/>
</dbReference>
<reference evidence="1" key="2">
    <citation type="journal article" date="2024" name="Antonie Van Leeuwenhoek">
        <title>Roseihalotalea indica gen. nov., sp. nov., a halophilic Bacteroidetes from mesopelagic Southwest Indian Ocean with higher carbohydrate metabolic potential.</title>
        <authorList>
            <person name="Chen B."/>
            <person name="Zhang M."/>
            <person name="Lin D."/>
            <person name="Ye J."/>
            <person name="Tang K."/>
        </authorList>
    </citation>
    <scope>NUCLEOTIDE SEQUENCE</scope>
    <source>
        <strain evidence="1">TK19036</strain>
    </source>
</reference>
<name>A0AA49GHV1_9BACT</name>